<protein>
    <submittedName>
        <fullName evidence="6">Melibiose operon regulatory protein</fullName>
    </submittedName>
</protein>
<dbReference type="InterPro" id="IPR003313">
    <property type="entry name" value="AraC-bd"/>
</dbReference>
<dbReference type="InterPro" id="IPR009057">
    <property type="entry name" value="Homeodomain-like_sf"/>
</dbReference>
<dbReference type="SUPFAM" id="SSF51215">
    <property type="entry name" value="Regulatory protein AraC"/>
    <property type="match status" value="1"/>
</dbReference>
<dbReference type="SUPFAM" id="SSF46689">
    <property type="entry name" value="Homeodomain-like"/>
    <property type="match status" value="2"/>
</dbReference>
<evidence type="ECO:0000313" key="5">
    <source>
        <dbReference type="EMBL" id="OIM21422.1"/>
    </source>
</evidence>
<dbReference type="InterPro" id="IPR037923">
    <property type="entry name" value="HTH-like"/>
</dbReference>
<name>A0A483BIA5_OENOE</name>
<evidence type="ECO:0000256" key="2">
    <source>
        <dbReference type="ARBA" id="ARBA00023125"/>
    </source>
</evidence>
<sequence>MNKSLLINPDLSEIKSRGQSNFPIRFGHEKIEKYTDHRFLAHWHPAFEIITVQSGSMLWKVDGFDYTLKTGDFFFINAGSLHSGHGKSCEYEAFTFLPELFAPTDTKIFQDDVLPIIQNRKFSALQLSGPMAKEMTQLIENMRCLYQKKDKEYTLRIMINLFQLWLKLLQEVPKAALPLQMKSKNILIKKIIIYIQQNYYRKITIYDIAKAVLASPSTCSHTFKSLLNMAPIKYLNIYRLKKASYSLKTTDYSITEVAMNNGFQNTSYFTQQFKKMFKDTPSDYRIHNS</sequence>
<dbReference type="Proteomes" id="UP000294726">
    <property type="component" value="Chromosome"/>
</dbReference>
<dbReference type="GO" id="GO:0003700">
    <property type="term" value="F:DNA-binding transcription factor activity"/>
    <property type="evidence" value="ECO:0007669"/>
    <property type="project" value="InterPro"/>
</dbReference>
<organism evidence="5 7">
    <name type="scientific">Oenococcus oeni</name>
    <name type="common">Leuconostoc oenos</name>
    <dbReference type="NCBI Taxonomy" id="1247"/>
    <lineage>
        <taxon>Bacteria</taxon>
        <taxon>Bacillati</taxon>
        <taxon>Bacillota</taxon>
        <taxon>Bacilli</taxon>
        <taxon>Lactobacillales</taxon>
        <taxon>Lactobacillaceae</taxon>
        <taxon>Oenococcus</taxon>
    </lineage>
</organism>
<gene>
    <name evidence="5" type="ORF">ATX59_04430</name>
    <name evidence="6" type="ORF">OENI_0900</name>
</gene>
<dbReference type="SMART" id="SM00342">
    <property type="entry name" value="HTH_ARAC"/>
    <property type="match status" value="1"/>
</dbReference>
<dbReference type="PROSITE" id="PS01124">
    <property type="entry name" value="HTH_ARAC_FAMILY_2"/>
    <property type="match status" value="1"/>
</dbReference>
<evidence type="ECO:0000313" key="8">
    <source>
        <dbReference type="Proteomes" id="UP000294726"/>
    </source>
</evidence>
<keyword evidence="2" id="KW-0238">DNA-binding</keyword>
<dbReference type="InterPro" id="IPR014710">
    <property type="entry name" value="RmlC-like_jellyroll"/>
</dbReference>
<dbReference type="InterPro" id="IPR018060">
    <property type="entry name" value="HTH_AraC"/>
</dbReference>
<dbReference type="InterPro" id="IPR020449">
    <property type="entry name" value="Tscrpt_reg_AraC-type_HTH"/>
</dbReference>
<keyword evidence="1" id="KW-0805">Transcription regulation</keyword>
<dbReference type="CDD" id="cd02208">
    <property type="entry name" value="cupin_RmlC-like"/>
    <property type="match status" value="1"/>
</dbReference>
<evidence type="ECO:0000259" key="4">
    <source>
        <dbReference type="PROSITE" id="PS01124"/>
    </source>
</evidence>
<feature type="domain" description="HTH araC/xylS-type" evidence="4">
    <location>
        <begin position="189"/>
        <end position="287"/>
    </location>
</feature>
<dbReference type="Pfam" id="PF02311">
    <property type="entry name" value="AraC_binding"/>
    <property type="match status" value="1"/>
</dbReference>
<accession>A0A483BIA5</accession>
<reference evidence="5 7" key="1">
    <citation type="journal article" date="2016" name="BMC Genomics">
        <title>Consensus pan-genome assembly of the specialised wine bacterium Oenococcus oeni.</title>
        <authorList>
            <person name="Sternes P.R."/>
            <person name="Borneman A.R."/>
        </authorList>
    </citation>
    <scope>NUCLEOTIDE SEQUENCE [LARGE SCALE GENOMIC DNA]</scope>
    <source>
        <strain evidence="5 7">AWRIB661</strain>
    </source>
</reference>
<dbReference type="AlphaFoldDB" id="A0A483BIA5"/>
<evidence type="ECO:0000256" key="1">
    <source>
        <dbReference type="ARBA" id="ARBA00023015"/>
    </source>
</evidence>
<dbReference type="InterPro" id="IPR018062">
    <property type="entry name" value="HTH_AraC-typ_CS"/>
</dbReference>
<evidence type="ECO:0000313" key="6">
    <source>
        <dbReference type="EMBL" id="VDB98042.1"/>
    </source>
</evidence>
<dbReference type="GO" id="GO:0043565">
    <property type="term" value="F:sequence-specific DNA binding"/>
    <property type="evidence" value="ECO:0007669"/>
    <property type="project" value="InterPro"/>
</dbReference>
<evidence type="ECO:0000256" key="3">
    <source>
        <dbReference type="ARBA" id="ARBA00023163"/>
    </source>
</evidence>
<keyword evidence="3" id="KW-0804">Transcription</keyword>
<dbReference type="PANTHER" id="PTHR43280">
    <property type="entry name" value="ARAC-FAMILY TRANSCRIPTIONAL REGULATOR"/>
    <property type="match status" value="1"/>
</dbReference>
<proteinExistence type="predicted"/>
<dbReference type="PANTHER" id="PTHR43280:SF2">
    <property type="entry name" value="HTH-TYPE TRANSCRIPTIONAL REGULATOR EXSA"/>
    <property type="match status" value="1"/>
</dbReference>
<dbReference type="EMBL" id="LR031358">
    <property type="protein sequence ID" value="VDB98042.1"/>
    <property type="molecule type" value="Genomic_DNA"/>
</dbReference>
<dbReference type="Pfam" id="PF12833">
    <property type="entry name" value="HTH_18"/>
    <property type="match status" value="1"/>
</dbReference>
<dbReference type="RefSeq" id="WP_032818648.1">
    <property type="nucleotide sequence ID" value="NZ_LR031358.1"/>
</dbReference>
<dbReference type="Gene3D" id="1.10.10.60">
    <property type="entry name" value="Homeodomain-like"/>
    <property type="match status" value="2"/>
</dbReference>
<dbReference type="PRINTS" id="PR00032">
    <property type="entry name" value="HTHARAC"/>
</dbReference>
<reference evidence="6 8" key="2">
    <citation type="submission" date="2018-08" db="EMBL/GenBank/DDBJ databases">
        <authorList>
            <person name="Lorentzen P. G. S. M."/>
        </authorList>
    </citation>
    <scope>NUCLEOTIDE SEQUENCE [LARGE SCALE GENOMIC DNA]</scope>
    <source>
        <strain evidence="6 8">CRBO_1381</strain>
    </source>
</reference>
<dbReference type="PROSITE" id="PS00041">
    <property type="entry name" value="HTH_ARAC_FAMILY_1"/>
    <property type="match status" value="1"/>
</dbReference>
<evidence type="ECO:0000313" key="7">
    <source>
        <dbReference type="Proteomes" id="UP000181728"/>
    </source>
</evidence>
<dbReference type="Proteomes" id="UP000181728">
    <property type="component" value="Unassembled WGS sequence"/>
</dbReference>
<dbReference type="Gene3D" id="2.60.120.10">
    <property type="entry name" value="Jelly Rolls"/>
    <property type="match status" value="1"/>
</dbReference>
<dbReference type="EMBL" id="MLOK01000036">
    <property type="protein sequence ID" value="OIM21422.1"/>
    <property type="molecule type" value="Genomic_DNA"/>
</dbReference>